<feature type="region of interest" description="Disordered" evidence="1">
    <location>
        <begin position="1"/>
        <end position="52"/>
    </location>
</feature>
<evidence type="ECO:0000313" key="3">
    <source>
        <dbReference type="Proteomes" id="UP000591071"/>
    </source>
</evidence>
<protein>
    <submittedName>
        <fullName evidence="2">Uncharacterized protein</fullName>
    </submittedName>
</protein>
<evidence type="ECO:0000256" key="1">
    <source>
        <dbReference type="SAM" id="MobiDB-lite"/>
    </source>
</evidence>
<dbReference type="EMBL" id="JABAFG010000015">
    <property type="protein sequence ID" value="NME28828.1"/>
    <property type="molecule type" value="Genomic_DNA"/>
</dbReference>
<gene>
    <name evidence="2" type="ORF">HF872_09385</name>
</gene>
<dbReference type="Proteomes" id="UP000591071">
    <property type="component" value="Unassembled WGS sequence"/>
</dbReference>
<proteinExistence type="predicted"/>
<organism evidence="2 3">
    <name type="scientific">Megasphaera hexanoica</name>
    <dbReference type="NCBI Taxonomy" id="1675036"/>
    <lineage>
        <taxon>Bacteria</taxon>
        <taxon>Bacillati</taxon>
        <taxon>Bacillota</taxon>
        <taxon>Negativicutes</taxon>
        <taxon>Veillonellales</taxon>
        <taxon>Veillonellaceae</taxon>
        <taxon>Megasphaera</taxon>
    </lineage>
</organism>
<feature type="compositionally biased region" description="Basic and acidic residues" evidence="1">
    <location>
        <begin position="11"/>
        <end position="24"/>
    </location>
</feature>
<dbReference type="RefSeq" id="WP_170087797.1">
    <property type="nucleotide sequence ID" value="NZ_JABAFG010000015.1"/>
</dbReference>
<comment type="caution">
    <text evidence="2">The sequence shown here is derived from an EMBL/GenBank/DDBJ whole genome shotgun (WGS) entry which is preliminary data.</text>
</comment>
<dbReference type="AlphaFoldDB" id="A0A848BVK5"/>
<sequence length="52" mass="5937">MGENTENKAVVNEKFEQGKRRDFEGFSENADYDAVYVDQAPETPEPDKQQGQ</sequence>
<evidence type="ECO:0000313" key="2">
    <source>
        <dbReference type="EMBL" id="NME28828.1"/>
    </source>
</evidence>
<accession>A0A848BVK5</accession>
<name>A0A848BVK5_9FIRM</name>
<reference evidence="2 3" key="1">
    <citation type="submission" date="2020-04" db="EMBL/GenBank/DDBJ databases">
        <authorList>
            <person name="Hitch T.C.A."/>
            <person name="Wylensek D."/>
            <person name="Clavel T."/>
        </authorList>
    </citation>
    <scope>NUCLEOTIDE SEQUENCE [LARGE SCALE GENOMIC DNA]</scope>
    <source>
        <strain evidence="2 3">Oil-RF-744-FAT-WT-6-1</strain>
    </source>
</reference>